<dbReference type="RefSeq" id="WP_147304209.1">
    <property type="nucleotide sequence ID" value="NZ_QRDY01000019.1"/>
</dbReference>
<keyword evidence="3" id="KW-1003">Cell membrane</keyword>
<evidence type="ECO:0000256" key="7">
    <source>
        <dbReference type="RuleBase" id="RU363032"/>
    </source>
</evidence>
<proteinExistence type="inferred from homology"/>
<protein>
    <submittedName>
        <fullName evidence="9">Carbohydrate ABC transporter membrane protein 2 (CUT1 family)</fullName>
    </submittedName>
</protein>
<evidence type="ECO:0000256" key="4">
    <source>
        <dbReference type="ARBA" id="ARBA00022692"/>
    </source>
</evidence>
<dbReference type="InterPro" id="IPR035906">
    <property type="entry name" value="MetI-like_sf"/>
</dbReference>
<feature type="transmembrane region" description="Helical" evidence="7">
    <location>
        <begin position="105"/>
        <end position="126"/>
    </location>
</feature>
<evidence type="ECO:0000256" key="6">
    <source>
        <dbReference type="ARBA" id="ARBA00023136"/>
    </source>
</evidence>
<dbReference type="AlphaFoldDB" id="A0A3D9I1W5"/>
<evidence type="ECO:0000256" key="2">
    <source>
        <dbReference type="ARBA" id="ARBA00022448"/>
    </source>
</evidence>
<evidence type="ECO:0000313" key="10">
    <source>
        <dbReference type="Proteomes" id="UP000256869"/>
    </source>
</evidence>
<dbReference type="GO" id="GO:0055085">
    <property type="term" value="P:transmembrane transport"/>
    <property type="evidence" value="ECO:0007669"/>
    <property type="project" value="InterPro"/>
</dbReference>
<evidence type="ECO:0000313" key="9">
    <source>
        <dbReference type="EMBL" id="RED55146.1"/>
    </source>
</evidence>
<dbReference type="PROSITE" id="PS50928">
    <property type="entry name" value="ABC_TM1"/>
    <property type="match status" value="1"/>
</dbReference>
<feature type="transmembrane region" description="Helical" evidence="7">
    <location>
        <begin position="138"/>
        <end position="155"/>
    </location>
</feature>
<reference evidence="9 10" key="1">
    <citation type="submission" date="2018-07" db="EMBL/GenBank/DDBJ databases">
        <title>Genomic Encyclopedia of Type Strains, Phase III (KMG-III): the genomes of soil and plant-associated and newly described type strains.</title>
        <authorList>
            <person name="Whitman W."/>
        </authorList>
    </citation>
    <scope>NUCLEOTIDE SEQUENCE [LARGE SCALE GENOMIC DNA]</scope>
    <source>
        <strain evidence="9 10">CECT 8236</strain>
    </source>
</reference>
<comment type="caution">
    <text evidence="9">The sequence shown here is derived from an EMBL/GenBank/DDBJ whole genome shotgun (WGS) entry which is preliminary data.</text>
</comment>
<keyword evidence="10" id="KW-1185">Reference proteome</keyword>
<organism evidence="9 10">
    <name type="scientific">Cohnella lupini</name>
    <dbReference type="NCBI Taxonomy" id="1294267"/>
    <lineage>
        <taxon>Bacteria</taxon>
        <taxon>Bacillati</taxon>
        <taxon>Bacillota</taxon>
        <taxon>Bacilli</taxon>
        <taxon>Bacillales</taxon>
        <taxon>Paenibacillaceae</taxon>
        <taxon>Cohnella</taxon>
    </lineage>
</organism>
<dbReference type="InterPro" id="IPR000515">
    <property type="entry name" value="MetI-like"/>
</dbReference>
<dbReference type="CDD" id="cd06261">
    <property type="entry name" value="TM_PBP2"/>
    <property type="match status" value="1"/>
</dbReference>
<sequence>MKPQSMSNLFRYFLLSLSAAIILVPFYWMINTSLKTNAEILRIPPTLFPSEFRFQNFADAIVKAPILTYLLNTVVVALSVVAISTVVSVLAAFAFARLNFRGKQILFIVILGTMMVPQEMLIITNFMTIADLGWMNTWQALIAPYCINAFNIYLLRQTFKQVPDELYLASKVDGVSNFRFLRKIMLPLSKSTIVTVMILSVIWIWDTYAWPSLVTTKDSMRLVSNGLQNAFTNDSGRIQYEIQMAASTLVILPLVFLFLMLKKYIISGMVKGGIKG</sequence>
<dbReference type="Pfam" id="PF00528">
    <property type="entry name" value="BPD_transp_1"/>
    <property type="match status" value="1"/>
</dbReference>
<comment type="subcellular location">
    <subcellularLocation>
        <location evidence="1 7">Cell membrane</location>
        <topology evidence="1 7">Multi-pass membrane protein</topology>
    </subcellularLocation>
</comment>
<accession>A0A3D9I1W5</accession>
<keyword evidence="2 7" id="KW-0813">Transport</keyword>
<dbReference type="PANTHER" id="PTHR43744">
    <property type="entry name" value="ABC TRANSPORTER PERMEASE PROTEIN MG189-RELATED-RELATED"/>
    <property type="match status" value="1"/>
</dbReference>
<keyword evidence="6 7" id="KW-0472">Membrane</keyword>
<dbReference type="Gene3D" id="1.10.3720.10">
    <property type="entry name" value="MetI-like"/>
    <property type="match status" value="1"/>
</dbReference>
<gene>
    <name evidence="9" type="ORF">DFP95_11981</name>
</gene>
<feature type="transmembrane region" description="Helical" evidence="7">
    <location>
        <begin position="12"/>
        <end position="30"/>
    </location>
</feature>
<dbReference type="PANTHER" id="PTHR43744:SF12">
    <property type="entry name" value="ABC TRANSPORTER PERMEASE PROTEIN MG189-RELATED"/>
    <property type="match status" value="1"/>
</dbReference>
<feature type="transmembrane region" description="Helical" evidence="7">
    <location>
        <begin position="69"/>
        <end position="93"/>
    </location>
</feature>
<evidence type="ECO:0000256" key="1">
    <source>
        <dbReference type="ARBA" id="ARBA00004651"/>
    </source>
</evidence>
<dbReference type="Proteomes" id="UP000256869">
    <property type="component" value="Unassembled WGS sequence"/>
</dbReference>
<dbReference type="EMBL" id="QRDY01000019">
    <property type="protein sequence ID" value="RED55146.1"/>
    <property type="molecule type" value="Genomic_DNA"/>
</dbReference>
<feature type="transmembrane region" description="Helical" evidence="7">
    <location>
        <begin position="184"/>
        <end position="205"/>
    </location>
</feature>
<dbReference type="SUPFAM" id="SSF161098">
    <property type="entry name" value="MetI-like"/>
    <property type="match status" value="1"/>
</dbReference>
<keyword evidence="5 7" id="KW-1133">Transmembrane helix</keyword>
<evidence type="ECO:0000256" key="3">
    <source>
        <dbReference type="ARBA" id="ARBA00022475"/>
    </source>
</evidence>
<comment type="similarity">
    <text evidence="7">Belongs to the binding-protein-dependent transport system permease family.</text>
</comment>
<feature type="domain" description="ABC transmembrane type-1" evidence="8">
    <location>
        <begin position="70"/>
        <end position="261"/>
    </location>
</feature>
<keyword evidence="4 7" id="KW-0812">Transmembrane</keyword>
<evidence type="ECO:0000259" key="8">
    <source>
        <dbReference type="PROSITE" id="PS50928"/>
    </source>
</evidence>
<dbReference type="GO" id="GO:0005886">
    <property type="term" value="C:plasma membrane"/>
    <property type="evidence" value="ECO:0007669"/>
    <property type="project" value="UniProtKB-SubCell"/>
</dbReference>
<dbReference type="OrthoDB" id="9771544at2"/>
<name>A0A3D9I1W5_9BACL</name>
<evidence type="ECO:0000256" key="5">
    <source>
        <dbReference type="ARBA" id="ARBA00022989"/>
    </source>
</evidence>
<feature type="transmembrane region" description="Helical" evidence="7">
    <location>
        <begin position="242"/>
        <end position="261"/>
    </location>
</feature>